<evidence type="ECO:0000256" key="2">
    <source>
        <dbReference type="SAM" id="MobiDB-lite"/>
    </source>
</evidence>
<feature type="compositionally biased region" description="Polar residues" evidence="2">
    <location>
        <begin position="377"/>
        <end position="386"/>
    </location>
</feature>
<feature type="compositionally biased region" description="Polar residues" evidence="2">
    <location>
        <begin position="473"/>
        <end position="493"/>
    </location>
</feature>
<dbReference type="Proteomes" id="UP001383192">
    <property type="component" value="Unassembled WGS sequence"/>
</dbReference>
<comment type="similarity">
    <text evidence="1">Belongs to the SIP5 family.</text>
</comment>
<dbReference type="GO" id="GO:0005737">
    <property type="term" value="C:cytoplasm"/>
    <property type="evidence" value="ECO:0007669"/>
    <property type="project" value="TreeGrafter"/>
</dbReference>
<protein>
    <submittedName>
        <fullName evidence="3">SNF1-interacting protein</fullName>
    </submittedName>
</protein>
<feature type="region of interest" description="Disordered" evidence="2">
    <location>
        <begin position="429"/>
        <end position="514"/>
    </location>
</feature>
<feature type="region of interest" description="Disordered" evidence="2">
    <location>
        <begin position="72"/>
        <end position="114"/>
    </location>
</feature>
<evidence type="ECO:0000313" key="3">
    <source>
        <dbReference type="EMBL" id="KAK7043645.1"/>
    </source>
</evidence>
<name>A0AAW0CY97_9AGAR</name>
<dbReference type="InterPro" id="IPR039301">
    <property type="entry name" value="Sip5/DA2"/>
</dbReference>
<accession>A0AAW0CY97</accession>
<feature type="compositionally biased region" description="Low complexity" evidence="2">
    <location>
        <begin position="332"/>
        <end position="376"/>
    </location>
</feature>
<sequence length="514" mass="54537">MGNSSSSSSRSHHDETVDFGYLSPQGVYTGPQDWNQAIVTQLICQRRLAPFYRPLEDYDENWTDEQILAARKEPSTDPEAPSDPSRNDLPQPTISSSSKLGHGKRQNSLKEPSKPEAAIYRGAVECPICFLIKRSEPTTTHLVSEPAACPYCVQENFGIVYNPPPWRTGIGGDGSSLANSTHKRRQKSFGADSPEVVTIGKLSYSDQIRPDWEAKLAQVRAAVARRANRRIIMRQVGDRLIPIGVTSGRVHALSPEEAANADSSDGGGSRRSRRRQPQTDSPFGHYIGQDLEELMVMEAMRLSLLEHEEQQRKEAEEKKKKEKEMAGKTDKSPNGSGAGPSNAGSASSVPTVSSTDSARGRTSSSTTSSETPSQESLQAQHSVPNHSPSPAAGARSGPPNGLVGAPASPPPFSTLSAALSTASTASALLASGQPAGNETSATLESSAHDTLPEANANTDGSATRPGLSHLDTSESVSSPMNYEQLPSSGSSEGMQPLIAKAVVTGNEEAGQTAS</sequence>
<evidence type="ECO:0000313" key="4">
    <source>
        <dbReference type="Proteomes" id="UP001383192"/>
    </source>
</evidence>
<feature type="compositionally biased region" description="Polar residues" evidence="2">
    <location>
        <begin position="88"/>
        <end position="99"/>
    </location>
</feature>
<feature type="compositionally biased region" description="Polar residues" evidence="2">
    <location>
        <begin position="434"/>
        <end position="445"/>
    </location>
</feature>
<proteinExistence type="inferred from homology"/>
<gene>
    <name evidence="3" type="primary">SIP5</name>
    <name evidence="3" type="ORF">VNI00_008256</name>
</gene>
<feature type="region of interest" description="Disordered" evidence="2">
    <location>
        <begin position="252"/>
        <end position="285"/>
    </location>
</feature>
<dbReference type="PANTHER" id="PTHR31315:SF1">
    <property type="entry name" value="PROTEIN SIP5"/>
    <property type="match status" value="1"/>
</dbReference>
<organism evidence="3 4">
    <name type="scientific">Paramarasmius palmivorus</name>
    <dbReference type="NCBI Taxonomy" id="297713"/>
    <lineage>
        <taxon>Eukaryota</taxon>
        <taxon>Fungi</taxon>
        <taxon>Dikarya</taxon>
        <taxon>Basidiomycota</taxon>
        <taxon>Agaricomycotina</taxon>
        <taxon>Agaricomycetes</taxon>
        <taxon>Agaricomycetidae</taxon>
        <taxon>Agaricales</taxon>
        <taxon>Marasmiineae</taxon>
        <taxon>Marasmiaceae</taxon>
        <taxon>Paramarasmius</taxon>
    </lineage>
</organism>
<feature type="compositionally biased region" description="Basic and acidic residues" evidence="2">
    <location>
        <begin position="308"/>
        <end position="331"/>
    </location>
</feature>
<feature type="region of interest" description="Disordered" evidence="2">
    <location>
        <begin position="308"/>
        <end position="415"/>
    </location>
</feature>
<dbReference type="EMBL" id="JAYKXP010000028">
    <property type="protein sequence ID" value="KAK7043645.1"/>
    <property type="molecule type" value="Genomic_DNA"/>
</dbReference>
<comment type="caution">
    <text evidence="3">The sequence shown here is derived from an EMBL/GenBank/DDBJ whole genome shotgun (WGS) entry which is preliminary data.</text>
</comment>
<reference evidence="3 4" key="1">
    <citation type="submission" date="2024-01" db="EMBL/GenBank/DDBJ databases">
        <title>A draft genome for a cacao thread blight-causing isolate of Paramarasmius palmivorus.</title>
        <authorList>
            <person name="Baruah I.K."/>
            <person name="Bukari Y."/>
            <person name="Amoako-Attah I."/>
            <person name="Meinhardt L.W."/>
            <person name="Bailey B.A."/>
            <person name="Cohen S.P."/>
        </authorList>
    </citation>
    <scope>NUCLEOTIDE SEQUENCE [LARGE SCALE GENOMIC DNA]</scope>
    <source>
        <strain evidence="3 4">GH-12</strain>
    </source>
</reference>
<dbReference type="PANTHER" id="PTHR31315">
    <property type="entry name" value="PROTEIN SIP5"/>
    <property type="match status" value="1"/>
</dbReference>
<feature type="compositionally biased region" description="Low complexity" evidence="2">
    <location>
        <begin position="388"/>
        <end position="401"/>
    </location>
</feature>
<dbReference type="CDD" id="cd24139">
    <property type="entry name" value="SIP5-like"/>
    <property type="match status" value="1"/>
</dbReference>
<dbReference type="AlphaFoldDB" id="A0AAW0CY97"/>
<evidence type="ECO:0000256" key="1">
    <source>
        <dbReference type="ARBA" id="ARBA00010402"/>
    </source>
</evidence>
<keyword evidence="4" id="KW-1185">Reference proteome</keyword>